<feature type="chain" id="PRO_5015190125" evidence="2">
    <location>
        <begin position="24"/>
        <end position="145"/>
    </location>
</feature>
<dbReference type="GO" id="GO:0016298">
    <property type="term" value="F:lipase activity"/>
    <property type="evidence" value="ECO:0007669"/>
    <property type="project" value="InterPro"/>
</dbReference>
<dbReference type="GO" id="GO:0005811">
    <property type="term" value="C:lipid droplet"/>
    <property type="evidence" value="ECO:0007669"/>
    <property type="project" value="InterPro"/>
</dbReference>
<dbReference type="PANTHER" id="PTHR13390">
    <property type="entry name" value="LIPASE"/>
    <property type="match status" value="1"/>
</dbReference>
<feature type="signal peptide" evidence="2">
    <location>
        <begin position="1"/>
        <end position="23"/>
    </location>
</feature>
<keyword evidence="2" id="KW-0732">Signal</keyword>
<reference evidence="3" key="1">
    <citation type="submission" date="2018-02" db="EMBL/GenBank/DDBJ databases">
        <title>Rhizophora mucronata_Transcriptome.</title>
        <authorList>
            <person name="Meera S.P."/>
            <person name="Sreeshan A."/>
            <person name="Augustine A."/>
        </authorList>
    </citation>
    <scope>NUCLEOTIDE SEQUENCE</scope>
    <source>
        <tissue evidence="3">Leaf</tissue>
    </source>
</reference>
<accession>A0A2P2ISC6</accession>
<dbReference type="GO" id="GO:0019915">
    <property type="term" value="P:lipid storage"/>
    <property type="evidence" value="ECO:0007669"/>
    <property type="project" value="InterPro"/>
</dbReference>
<evidence type="ECO:0000313" key="3">
    <source>
        <dbReference type="EMBL" id="MBW84119.1"/>
    </source>
</evidence>
<keyword evidence="1" id="KW-0378">Hydrolase</keyword>
<dbReference type="AlphaFoldDB" id="A0A2P2ISC6"/>
<dbReference type="InterPro" id="IPR019363">
    <property type="entry name" value="LDAH"/>
</dbReference>
<dbReference type="PANTHER" id="PTHR13390:SF0">
    <property type="entry name" value="LIPID DROPLET-ASSOCIATED HYDROLASE"/>
    <property type="match status" value="1"/>
</dbReference>
<evidence type="ECO:0000256" key="1">
    <source>
        <dbReference type="ARBA" id="ARBA00022801"/>
    </source>
</evidence>
<dbReference type="EMBL" id="GGEC01003636">
    <property type="protein sequence ID" value="MBW84119.1"/>
    <property type="molecule type" value="Transcribed_RNA"/>
</dbReference>
<protein>
    <submittedName>
        <fullName evidence="3">Uncharacterized protein</fullName>
    </submittedName>
</protein>
<evidence type="ECO:0000256" key="2">
    <source>
        <dbReference type="SAM" id="SignalP"/>
    </source>
</evidence>
<dbReference type="Pfam" id="PF10230">
    <property type="entry name" value="LIDHydrolase"/>
    <property type="match status" value="1"/>
</dbReference>
<name>A0A2P2ISC6_RHIMU</name>
<organism evidence="3">
    <name type="scientific">Rhizophora mucronata</name>
    <name type="common">Asiatic mangrove</name>
    <dbReference type="NCBI Taxonomy" id="61149"/>
    <lineage>
        <taxon>Eukaryota</taxon>
        <taxon>Viridiplantae</taxon>
        <taxon>Streptophyta</taxon>
        <taxon>Embryophyta</taxon>
        <taxon>Tracheophyta</taxon>
        <taxon>Spermatophyta</taxon>
        <taxon>Magnoliopsida</taxon>
        <taxon>eudicotyledons</taxon>
        <taxon>Gunneridae</taxon>
        <taxon>Pentapetalae</taxon>
        <taxon>rosids</taxon>
        <taxon>fabids</taxon>
        <taxon>Malpighiales</taxon>
        <taxon>Rhizophoraceae</taxon>
        <taxon>Rhizophora</taxon>
    </lineage>
</organism>
<sequence>MFEINVKCTFLLFLSALLLTSRYVPDPRIEAPDMGNEDLNSKLKRPVRFRLCKVSSHTTELLEIVSDDPALHVLFVPGNPGVVWFYKDFLESLFELLGGRASVTAIGHISFTEKVFPCFACIIWYCLNCCSVALIRVKCSVFWSN</sequence>
<proteinExistence type="predicted"/>